<keyword evidence="3" id="KW-1185">Reference proteome</keyword>
<protein>
    <submittedName>
        <fullName evidence="2">DNA-binding protein</fullName>
    </submittedName>
</protein>
<dbReference type="RefSeq" id="WP_267645095.1">
    <property type="nucleotide sequence ID" value="NZ_JANHGR010000001.1"/>
</dbReference>
<dbReference type="Proteomes" id="UP001597139">
    <property type="component" value="Unassembled WGS sequence"/>
</dbReference>
<dbReference type="GO" id="GO:0003677">
    <property type="term" value="F:DNA binding"/>
    <property type="evidence" value="ECO:0007669"/>
    <property type="project" value="UniProtKB-KW"/>
</dbReference>
<organism evidence="2 3">
    <name type="scientific">Halolamina litorea</name>
    <dbReference type="NCBI Taxonomy" id="1515593"/>
    <lineage>
        <taxon>Archaea</taxon>
        <taxon>Methanobacteriati</taxon>
        <taxon>Methanobacteriota</taxon>
        <taxon>Stenosarchaea group</taxon>
        <taxon>Halobacteria</taxon>
        <taxon>Halobacteriales</taxon>
        <taxon>Haloferacaceae</taxon>
    </lineage>
</organism>
<feature type="region of interest" description="Disordered" evidence="1">
    <location>
        <begin position="1"/>
        <end position="25"/>
    </location>
</feature>
<proteinExistence type="predicted"/>
<evidence type="ECO:0000313" key="2">
    <source>
        <dbReference type="EMBL" id="MFD1568940.1"/>
    </source>
</evidence>
<name>A0ABD6BW58_9EURY</name>
<dbReference type="InterPro" id="IPR012340">
    <property type="entry name" value="NA-bd_OB-fold"/>
</dbReference>
<evidence type="ECO:0000313" key="3">
    <source>
        <dbReference type="Proteomes" id="UP001597139"/>
    </source>
</evidence>
<evidence type="ECO:0000256" key="1">
    <source>
        <dbReference type="SAM" id="MobiDB-lite"/>
    </source>
</evidence>
<accession>A0ABD6BW58</accession>
<keyword evidence="2" id="KW-0238">DNA-binding</keyword>
<dbReference type="AlphaFoldDB" id="A0ABD6BW58"/>
<gene>
    <name evidence="2" type="ORF">ACFSAU_15705</name>
</gene>
<dbReference type="SUPFAM" id="SSF50249">
    <property type="entry name" value="Nucleic acid-binding proteins"/>
    <property type="match status" value="1"/>
</dbReference>
<dbReference type="Gene3D" id="2.40.50.140">
    <property type="entry name" value="Nucleic acid-binding proteins"/>
    <property type="match status" value="1"/>
</dbReference>
<comment type="caution">
    <text evidence="2">The sequence shown here is derived from an EMBL/GenBank/DDBJ whole genome shotgun (WGS) entry which is preliminary data.</text>
</comment>
<reference evidence="2 3" key="1">
    <citation type="journal article" date="2019" name="Int. J. Syst. Evol. Microbiol.">
        <title>The Global Catalogue of Microorganisms (GCM) 10K type strain sequencing project: providing services to taxonomists for standard genome sequencing and annotation.</title>
        <authorList>
            <consortium name="The Broad Institute Genomics Platform"/>
            <consortium name="The Broad Institute Genome Sequencing Center for Infectious Disease"/>
            <person name="Wu L."/>
            <person name="Ma J."/>
        </authorList>
    </citation>
    <scope>NUCLEOTIDE SEQUENCE [LARGE SCALE GENOMIC DNA]</scope>
    <source>
        <strain evidence="2 3">CGMCC 1.12859</strain>
    </source>
</reference>
<dbReference type="EMBL" id="JBHUCZ010000029">
    <property type="protein sequence ID" value="MFD1568940.1"/>
    <property type="molecule type" value="Genomic_DNA"/>
</dbReference>
<sequence>MSSKSAIGNEVSGVETTERREIDEDGFAVVDDVAEREANLRPTVEMEIQAKVDTNHPDGRRAGLTLEAEERLEAREWEIERTAERFDRRPDSDREARTRTVVREASVEQRRVFDERAAAVDPWQDPERADAREQVSQSALGWVNEEARRLSGMLPGWSRAAISRRLAERVVDGVSKTAAVVGVFEALKTDAGQVLPIAALEDVPVNEVSVGGVVTTLWEPKHPKIAQVGLIEDKSGKTKFTAWRVSDVPWMEEGERVVLREVSKSWYEGRVSVALTGRSSISFPDREAWWAE</sequence>